<gene>
    <name evidence="7" type="ORF">PCAMFM013_S001g000643</name>
</gene>
<organism evidence="7 8">
    <name type="scientific">Penicillium camemberti (strain FM 013)</name>
    <dbReference type="NCBI Taxonomy" id="1429867"/>
    <lineage>
        <taxon>Eukaryota</taxon>
        <taxon>Fungi</taxon>
        <taxon>Dikarya</taxon>
        <taxon>Ascomycota</taxon>
        <taxon>Pezizomycotina</taxon>
        <taxon>Eurotiomycetes</taxon>
        <taxon>Eurotiomycetidae</taxon>
        <taxon>Eurotiales</taxon>
        <taxon>Aspergillaceae</taxon>
        <taxon>Penicillium</taxon>
    </lineage>
</organism>
<feature type="repeat" description="ANK" evidence="3">
    <location>
        <begin position="972"/>
        <end position="1006"/>
    </location>
</feature>
<feature type="repeat" description="ANK" evidence="3">
    <location>
        <begin position="939"/>
        <end position="971"/>
    </location>
</feature>
<evidence type="ECO:0000256" key="3">
    <source>
        <dbReference type="PROSITE-ProRule" id="PRU00023"/>
    </source>
</evidence>
<dbReference type="PANTHER" id="PTHR24171:SF9">
    <property type="entry name" value="ANKYRIN REPEAT DOMAIN-CONTAINING PROTEIN 39"/>
    <property type="match status" value="1"/>
</dbReference>
<dbReference type="Pfam" id="PF22939">
    <property type="entry name" value="WHD_GPIID"/>
    <property type="match status" value="1"/>
</dbReference>
<keyword evidence="4" id="KW-0175">Coiled coil</keyword>
<evidence type="ECO:0000256" key="2">
    <source>
        <dbReference type="ARBA" id="ARBA00023043"/>
    </source>
</evidence>
<keyword evidence="1" id="KW-0677">Repeat</keyword>
<evidence type="ECO:0000256" key="4">
    <source>
        <dbReference type="SAM" id="Coils"/>
    </source>
</evidence>
<dbReference type="InterPro" id="IPR035994">
    <property type="entry name" value="Nucleoside_phosphorylase_sf"/>
</dbReference>
<dbReference type="Pfam" id="PF12796">
    <property type="entry name" value="Ank_2"/>
    <property type="match status" value="5"/>
</dbReference>
<protein>
    <submittedName>
        <fullName evidence="7">Nucleoside phosphorylase</fullName>
    </submittedName>
</protein>
<feature type="repeat" description="ANK" evidence="3">
    <location>
        <begin position="873"/>
        <end position="905"/>
    </location>
</feature>
<dbReference type="GO" id="GO:0003824">
    <property type="term" value="F:catalytic activity"/>
    <property type="evidence" value="ECO:0007669"/>
    <property type="project" value="InterPro"/>
</dbReference>
<feature type="domain" description="Nephrocystin 3-like N-terminal" evidence="6">
    <location>
        <begin position="351"/>
        <end position="520"/>
    </location>
</feature>
<dbReference type="InterPro" id="IPR002110">
    <property type="entry name" value="Ankyrin_rpt"/>
</dbReference>
<dbReference type="Pfam" id="PF24883">
    <property type="entry name" value="NPHP3_N"/>
    <property type="match status" value="1"/>
</dbReference>
<name>A0A0G4NUD6_PENC3</name>
<dbReference type="PROSITE" id="PS50297">
    <property type="entry name" value="ANK_REP_REGION"/>
    <property type="match status" value="11"/>
</dbReference>
<feature type="domain" description="GPI inositol-deacylase winged helix" evidence="5">
    <location>
        <begin position="620"/>
        <end position="704"/>
    </location>
</feature>
<dbReference type="STRING" id="1429867.A0A0G4NUD6"/>
<feature type="repeat" description="ANK" evidence="3">
    <location>
        <begin position="1041"/>
        <end position="1073"/>
    </location>
</feature>
<feature type="repeat" description="ANK" evidence="3">
    <location>
        <begin position="1207"/>
        <end position="1239"/>
    </location>
</feature>
<reference evidence="7 8" key="1">
    <citation type="journal article" date="2014" name="Nat. Commun.">
        <title>Multiple recent horizontal transfers of a large genomic region in cheese making fungi.</title>
        <authorList>
            <person name="Cheeseman K."/>
            <person name="Ropars J."/>
            <person name="Renault P."/>
            <person name="Dupont J."/>
            <person name="Gouzy J."/>
            <person name="Branca A."/>
            <person name="Abraham A.L."/>
            <person name="Ceppi M."/>
            <person name="Conseiller E."/>
            <person name="Debuchy R."/>
            <person name="Malagnac F."/>
            <person name="Goarin A."/>
            <person name="Silar P."/>
            <person name="Lacoste S."/>
            <person name="Sallet E."/>
            <person name="Bensimon A."/>
            <person name="Giraud T."/>
            <person name="Brygoo Y."/>
        </authorList>
    </citation>
    <scope>NUCLEOTIDE SEQUENCE [LARGE SCALE GENOMIC DNA]</scope>
    <source>
        <strain evidence="8">FM 013</strain>
    </source>
</reference>
<evidence type="ECO:0000259" key="6">
    <source>
        <dbReference type="Pfam" id="PF24883"/>
    </source>
</evidence>
<feature type="coiled-coil region" evidence="4">
    <location>
        <begin position="411"/>
        <end position="438"/>
    </location>
</feature>
<dbReference type="InterPro" id="IPR056884">
    <property type="entry name" value="NPHP3-like_N"/>
</dbReference>
<feature type="repeat" description="ANK" evidence="3">
    <location>
        <begin position="1174"/>
        <end position="1206"/>
    </location>
</feature>
<dbReference type="InterPro" id="IPR027417">
    <property type="entry name" value="P-loop_NTPase"/>
</dbReference>
<dbReference type="SMART" id="SM00248">
    <property type="entry name" value="ANK"/>
    <property type="match status" value="14"/>
</dbReference>
<dbReference type="Gene3D" id="3.40.50.1580">
    <property type="entry name" value="Nucleoside phosphorylase domain"/>
    <property type="match status" value="1"/>
</dbReference>
<feature type="repeat" description="ANK" evidence="3">
    <location>
        <begin position="1074"/>
        <end position="1106"/>
    </location>
</feature>
<feature type="repeat" description="ANK" evidence="3">
    <location>
        <begin position="906"/>
        <end position="938"/>
    </location>
</feature>
<feature type="repeat" description="ANK" evidence="3">
    <location>
        <begin position="1007"/>
        <end position="1039"/>
    </location>
</feature>
<dbReference type="SUPFAM" id="SSF53167">
    <property type="entry name" value="Purine and uridine phosphorylases"/>
    <property type="match status" value="1"/>
</dbReference>
<dbReference type="PANTHER" id="PTHR24171">
    <property type="entry name" value="ANKYRIN REPEAT DOMAIN-CONTAINING PROTEIN 39-RELATED"/>
    <property type="match status" value="1"/>
</dbReference>
<keyword evidence="8" id="KW-1185">Reference proteome</keyword>
<feature type="repeat" description="ANK" evidence="3">
    <location>
        <begin position="840"/>
        <end position="872"/>
    </location>
</feature>
<dbReference type="InterPro" id="IPR054471">
    <property type="entry name" value="GPIID_WHD"/>
</dbReference>
<dbReference type="SUPFAM" id="SSF48403">
    <property type="entry name" value="Ankyrin repeat"/>
    <property type="match status" value="2"/>
</dbReference>
<accession>A0A0G4NUD6</accession>
<dbReference type="PRINTS" id="PR01415">
    <property type="entry name" value="ANKYRIN"/>
</dbReference>
<proteinExistence type="predicted"/>
<dbReference type="Pfam" id="PF00023">
    <property type="entry name" value="Ank"/>
    <property type="match status" value="1"/>
</dbReference>
<sequence>MPDPVSYTVGWICALKVEFVAAQVFLDEKHERPSVVSPNDTNHYELGKMSGHNVVIAVLPDGEYGTASAANVATNMLNTFHNVRIGSMVGIGGGVPSESHDIRLGDVVVSAPRGSQGGVFQYDFGKSIQGQSFQHTRFMNQPPTTLRTAITGIQSQYEIYGHRLEEAVNDIFVKNMRLRLKYGRPDPITDRLFKPEVVHSPKGCAESCSNDASNLITRHERTEHEDNPAIHYGLIASGNQLMKDAMIRDRLAAEKDVLCFEMEAAGLMNTFPCLVVRGICDYSDSHKNKEWQGYAAMVATAYAKDLLYQIPPATVKTEQRISDDRAIVDWLMSPIDYAARQNNYNKRRQPGTGQEFLTSEEFQVWLQSEKQTLYCPGIPGAGKTMITSIVIDHISSRFQTELGTCIAYLYFEYARRDEQNLENLLESLLKQLAQQLFEHTESLPKGLKELYANHTPRKSRPTIHELLKILENVISSDRRTFIVVDALDECQNDNGCRSKFVAHIFELQDKGRLNFFATSRPHVVETPFKICISREIRATKDDIYTYVDEQVSQWELSRKDTISDHLRADIKRQVDAAAEGMFLLAYLNMMVLKEQNSRRDIKDALHNLSKGERELKKAYDQMMERVKKGHLYAQILAWIFFAKRPLTTKELQHALAIRSHDTHLDEEGIPSVQTILSACAGFVRLDETSDIFDFAHGTVREYFEQTKVGWLVEAEKDLAAKVVTYISFDTFASGFSPKLSDFKHRCQLNPFFHYAAKNWGHHVRQSSLQKERLVIDFLEHDGKVSASYEGMTVQPTATMDFGFGLERKIKGMHLAAGFGLRESIVILRERQHDLNATDTDRRTPLMWAVSREQHAAVELLLELGADPESSDRHGWTPLLFAVGTDRMASLALLVRNGAKVDCFDQHGQTALLWAVTNRNEAALKLLLDNDADIESKDQYGQSPLYIALTCNNLSIIWLLLDGGASTESRNKNGQTPLSWAAGKGKDFTSSVKLLLDYEANIESEDHSGQTPLSRAAENGNDAVIELLVAAGADYESKDRCYAQTPLSWASEKGQTTAAKLLLEKGADIESKDIFGRTPLSCASESGNLDTVNMLLRNGADPQSKDEKHGQTPLSWAAEKGHLGVVESLLDWGADPESSDDQGWTPLSLATWHKNSSVVECLLKKGADIESEDQYGRTPLSWAAEIGHEGIVRLLREKGGDIESHDDYGQTPLSWAAENGNERVVRLLLDMGANPNFGDVYGRTPVSLATENQHVAVVNLLMNHHGPLAAIQNTISTVPRDDQKPASVILSDGFNRHHRAWTSSHIQPQFIEDASELINFFQASGLHTASPEGR</sequence>
<dbReference type="GO" id="GO:0009116">
    <property type="term" value="P:nucleoside metabolic process"/>
    <property type="evidence" value="ECO:0007669"/>
    <property type="project" value="InterPro"/>
</dbReference>
<feature type="repeat" description="ANK" evidence="3">
    <location>
        <begin position="1108"/>
        <end position="1140"/>
    </location>
</feature>
<dbReference type="InterPro" id="IPR036770">
    <property type="entry name" value="Ankyrin_rpt-contain_sf"/>
</dbReference>
<evidence type="ECO:0000313" key="7">
    <source>
        <dbReference type="EMBL" id="CRL17683.1"/>
    </source>
</evidence>
<dbReference type="Gene3D" id="3.40.50.300">
    <property type="entry name" value="P-loop containing nucleotide triphosphate hydrolases"/>
    <property type="match status" value="1"/>
</dbReference>
<feature type="repeat" description="ANK" evidence="3">
    <location>
        <begin position="1141"/>
        <end position="1173"/>
    </location>
</feature>
<keyword evidence="2 3" id="KW-0040">ANK repeat</keyword>
<dbReference type="Proteomes" id="UP000053732">
    <property type="component" value="Unassembled WGS sequence"/>
</dbReference>
<dbReference type="SUPFAM" id="SSF52540">
    <property type="entry name" value="P-loop containing nucleoside triphosphate hydrolases"/>
    <property type="match status" value="1"/>
</dbReference>
<evidence type="ECO:0000259" key="5">
    <source>
        <dbReference type="Pfam" id="PF22939"/>
    </source>
</evidence>
<evidence type="ECO:0000256" key="1">
    <source>
        <dbReference type="ARBA" id="ARBA00022737"/>
    </source>
</evidence>
<dbReference type="Gene3D" id="1.25.40.20">
    <property type="entry name" value="Ankyrin repeat-containing domain"/>
    <property type="match status" value="2"/>
</dbReference>
<evidence type="ECO:0000313" key="8">
    <source>
        <dbReference type="Proteomes" id="UP000053732"/>
    </source>
</evidence>
<dbReference type="EMBL" id="HG793134">
    <property type="protein sequence ID" value="CRL17683.1"/>
    <property type="molecule type" value="Genomic_DNA"/>
</dbReference>
<dbReference type="PROSITE" id="PS50088">
    <property type="entry name" value="ANK_REPEAT"/>
    <property type="match status" value="12"/>
</dbReference>